<dbReference type="EMBL" id="CP051167">
    <property type="protein sequence ID" value="QIZ71859.1"/>
    <property type="molecule type" value="Genomic_DNA"/>
</dbReference>
<protein>
    <submittedName>
        <fullName evidence="2">FHA domain-containing protein</fullName>
    </submittedName>
</protein>
<dbReference type="InterPro" id="IPR008984">
    <property type="entry name" value="SMAD_FHA_dom_sf"/>
</dbReference>
<reference evidence="2 3" key="1">
    <citation type="submission" date="2020-04" db="EMBL/GenBank/DDBJ databases">
        <authorList>
            <person name="Basu S."/>
            <person name="Maruthanayagam V."/>
            <person name="Chakraborty S."/>
            <person name="Pramanik A."/>
            <person name="Mukherjee J."/>
            <person name="Brink B."/>
        </authorList>
    </citation>
    <scope>NUCLEOTIDE SEQUENCE [LARGE SCALE GENOMIC DNA]</scope>
    <source>
        <strain evidence="2 3">AP17</strain>
    </source>
</reference>
<dbReference type="SMART" id="SM00240">
    <property type="entry name" value="FHA"/>
    <property type="match status" value="1"/>
</dbReference>
<dbReference type="Pfam" id="PF00498">
    <property type="entry name" value="FHA"/>
    <property type="match status" value="1"/>
</dbReference>
<feature type="domain" description="FHA" evidence="1">
    <location>
        <begin position="29"/>
        <end position="89"/>
    </location>
</feature>
<dbReference type="CDD" id="cd00060">
    <property type="entry name" value="FHA"/>
    <property type="match status" value="1"/>
</dbReference>
<evidence type="ECO:0000313" key="3">
    <source>
        <dbReference type="Proteomes" id="UP000500857"/>
    </source>
</evidence>
<sequence>MNSEFGQIQLQWTDPKTGQVRSPYLNPPIAFGRVFSEMPAEINGRRVSRIVLDGDRVSRYHATIAVEHNHLVIVDRLSRNGTFINGNPCDRLMLSHGDRLQIGPFEITVSFKNNSPTVVLFHPQTGLPDPAPSPTPTSSNFPPAEFIKAELVSLKFLQKTGNFNPETDEFFYAAVGAGIGSYIFVDYLRICGVRSRHIVAIGNQPKPYGKYQQLCLNSQIPLHERLRSNSDACPDNLWGWPGYALREAWRDLRQGKGDRALRYLWQVFAEPNFAETYTPRAVDLFRSIDREAKRIGWDEIYRYGSVRAIRKTTDGRYAIAYSLGGGHYGYLVAQNVQIATGYPAIRFLEHLQAYRDRTGDLTAVVNAYEDHETIYEKLAQNGGTAIVEGRGIVASRIIQRLWEVRQTSGANLQIVHLMRSPVADGHQFGWSRRPVKHHCELQPFNWPKACWGGDLREMLEKANPKERLALLQTWGGTTTADRQDWQQIIETGLRQGWYEMTFATVSEVRQKPDRRLHVTLQTAQGDRELDANFIIDATGLEADLSSSPFLNDLVTRYQLPRLDNGRLAVSNDFEISPMYNNPGRMYAAGAITLGGPYAAVDSFLGLQYAALRTIHSLRSCEAPQIKALSGWRSLSQWLKWAVGRSPG</sequence>
<dbReference type="KEGG" id="oxy:HCG48_15765"/>
<dbReference type="InterPro" id="IPR036188">
    <property type="entry name" value="FAD/NAD-bd_sf"/>
</dbReference>
<dbReference type="RefSeq" id="WP_168570011.1">
    <property type="nucleotide sequence ID" value="NZ_CP051167.1"/>
</dbReference>
<keyword evidence="3" id="KW-1185">Reference proteome</keyword>
<dbReference type="AlphaFoldDB" id="A0A6H1U2L4"/>
<dbReference type="InterPro" id="IPR000253">
    <property type="entry name" value="FHA_dom"/>
</dbReference>
<dbReference type="PROSITE" id="PS50006">
    <property type="entry name" value="FHA_DOMAIN"/>
    <property type="match status" value="1"/>
</dbReference>
<gene>
    <name evidence="2" type="ORF">HCG48_15765</name>
</gene>
<evidence type="ECO:0000259" key="1">
    <source>
        <dbReference type="PROSITE" id="PS50006"/>
    </source>
</evidence>
<accession>A0A6H1U2L4</accession>
<dbReference type="Proteomes" id="UP000500857">
    <property type="component" value="Chromosome"/>
</dbReference>
<name>A0A6H1U2L4_9CYAN</name>
<dbReference type="Gene3D" id="2.60.200.20">
    <property type="match status" value="1"/>
</dbReference>
<dbReference type="SUPFAM" id="SSF49879">
    <property type="entry name" value="SMAD/FHA domain"/>
    <property type="match status" value="1"/>
</dbReference>
<dbReference type="SUPFAM" id="SSF51905">
    <property type="entry name" value="FAD/NAD(P)-binding domain"/>
    <property type="match status" value="1"/>
</dbReference>
<dbReference type="Gene3D" id="3.50.50.60">
    <property type="entry name" value="FAD/NAD(P)-binding domain"/>
    <property type="match status" value="1"/>
</dbReference>
<proteinExistence type="predicted"/>
<evidence type="ECO:0000313" key="2">
    <source>
        <dbReference type="EMBL" id="QIZ71859.1"/>
    </source>
</evidence>
<organism evidence="2 3">
    <name type="scientific">Oxynema aestuarii AP17</name>
    <dbReference type="NCBI Taxonomy" id="2064643"/>
    <lineage>
        <taxon>Bacteria</taxon>
        <taxon>Bacillati</taxon>
        <taxon>Cyanobacteriota</taxon>
        <taxon>Cyanophyceae</taxon>
        <taxon>Oscillatoriophycideae</taxon>
        <taxon>Oscillatoriales</taxon>
        <taxon>Oscillatoriaceae</taxon>
        <taxon>Oxynema</taxon>
        <taxon>Oxynema aestuarii</taxon>
    </lineage>
</organism>